<comment type="caution">
    <text evidence="2">The sequence shown here is derived from an EMBL/GenBank/DDBJ whole genome shotgun (WGS) entry which is preliminary data.</text>
</comment>
<reference evidence="2 3" key="1">
    <citation type="journal article" date="2013" name="PLoS ONE">
        <title>Predicting the Proteins of Angomonas deanei, Strigomonas culicis and Their Respective Endosymbionts Reveals New Aspects of the Trypanosomatidae Family.</title>
        <authorList>
            <person name="Motta M.C."/>
            <person name="Martins A.C."/>
            <person name="de Souza S.S."/>
            <person name="Catta-Preta C.M."/>
            <person name="Silva R."/>
            <person name="Klein C.C."/>
            <person name="de Almeida L.G."/>
            <person name="de Lima Cunha O."/>
            <person name="Ciapina L.P."/>
            <person name="Brocchi M."/>
            <person name="Colabardini A.C."/>
            <person name="de Araujo Lima B."/>
            <person name="Machado C.R."/>
            <person name="de Almeida Soares C.M."/>
            <person name="Probst C.M."/>
            <person name="de Menezes C.B."/>
            <person name="Thompson C.E."/>
            <person name="Bartholomeu D.C."/>
            <person name="Gradia D.F."/>
            <person name="Pavoni D.P."/>
            <person name="Grisard E.C."/>
            <person name="Fantinatti-Garboggini F."/>
            <person name="Marchini F.K."/>
            <person name="Rodrigues-Luiz G.F."/>
            <person name="Wagner G."/>
            <person name="Goldman G.H."/>
            <person name="Fietto J.L."/>
            <person name="Elias M.C."/>
            <person name="Goldman M.H."/>
            <person name="Sagot M.F."/>
            <person name="Pereira M."/>
            <person name="Stoco P.H."/>
            <person name="de Mendonca-Neto R.P."/>
            <person name="Teixeira S.M."/>
            <person name="Maciel T.E."/>
            <person name="de Oliveira Mendes T.A."/>
            <person name="Urmenyi T.P."/>
            <person name="de Souza W."/>
            <person name="Schenkman S."/>
            <person name="de Vasconcelos A.T."/>
        </authorList>
    </citation>
    <scope>NUCLEOTIDE SEQUENCE [LARGE SCALE GENOMIC DNA]</scope>
</reference>
<dbReference type="AlphaFoldDB" id="S9W723"/>
<organism evidence="2 3">
    <name type="scientific">Strigomonas culicis</name>
    <dbReference type="NCBI Taxonomy" id="28005"/>
    <lineage>
        <taxon>Eukaryota</taxon>
        <taxon>Discoba</taxon>
        <taxon>Euglenozoa</taxon>
        <taxon>Kinetoplastea</taxon>
        <taxon>Metakinetoplastina</taxon>
        <taxon>Trypanosomatida</taxon>
        <taxon>Trypanosomatidae</taxon>
        <taxon>Strigomonadinae</taxon>
        <taxon>Strigomonas</taxon>
    </lineage>
</organism>
<dbReference type="Proteomes" id="UP000015354">
    <property type="component" value="Unassembled WGS sequence"/>
</dbReference>
<dbReference type="EMBL" id="ATMH01003465">
    <property type="protein sequence ID" value="EPY31419.1"/>
    <property type="molecule type" value="Genomic_DNA"/>
</dbReference>
<evidence type="ECO:0000313" key="3">
    <source>
        <dbReference type="Proteomes" id="UP000015354"/>
    </source>
</evidence>
<evidence type="ECO:0000313" key="1">
    <source>
        <dbReference type="EMBL" id="EPY31419.1"/>
    </source>
</evidence>
<reference evidence="2" key="2">
    <citation type="submission" date="2013-03" db="EMBL/GenBank/DDBJ databases">
        <authorList>
            <person name="Motta M.C.M."/>
            <person name="Martins A.C.A."/>
            <person name="Preta C.M.C.C."/>
            <person name="Silva R."/>
            <person name="de Souza S.S."/>
            <person name="Klein C.C."/>
            <person name="de Almeida L.G.P."/>
            <person name="Cunha O.L."/>
            <person name="Colabardini A.C."/>
            <person name="Lima B.A."/>
            <person name="Machado C.R."/>
            <person name="Soares C.M.A."/>
            <person name="de Menezes C.B.A."/>
            <person name="Bartolomeu D.C."/>
            <person name="Grisard E.C."/>
            <person name="Fantinatti-Garboggini F."/>
            <person name="Rodrigues-Luiz G.F."/>
            <person name="Wagner G."/>
            <person name="Goldman G.H."/>
            <person name="Fietto J.L.R."/>
            <person name="Ciapina L.P."/>
            <person name="Brocchi M."/>
            <person name="Elias M.C."/>
            <person name="Goldman M.H.S."/>
            <person name="Sagot M.-F."/>
            <person name="Pereira M."/>
            <person name="Stoco P.H."/>
            <person name="Teixeira S.M.R."/>
            <person name="de Mendonca-Neto R.P."/>
            <person name="Maciel T.E.F."/>
            <person name="Mendes T.A.O."/>
            <person name="Urmenyi T.P."/>
            <person name="Teixeira M.M.G."/>
            <person name="de Camargo E.F.P."/>
            <person name="de Sousa W."/>
            <person name="Schenkman S."/>
            <person name="de Vasconcelos A.T.R."/>
        </authorList>
    </citation>
    <scope>NUCLEOTIDE SEQUENCE</scope>
</reference>
<keyword evidence="3" id="KW-1185">Reference proteome</keyword>
<dbReference type="OrthoDB" id="270989at2759"/>
<dbReference type="EMBL" id="ATMH01003280">
    <property type="protein sequence ID" value="EPY31745.1"/>
    <property type="molecule type" value="Genomic_DNA"/>
</dbReference>
<protein>
    <submittedName>
        <fullName evidence="2">Uncharacterized protein</fullName>
    </submittedName>
</protein>
<gene>
    <name evidence="2" type="ORF">STCU_03280</name>
    <name evidence="1" type="ORF">STCU_03465</name>
</gene>
<evidence type="ECO:0000313" key="2">
    <source>
        <dbReference type="EMBL" id="EPY31745.1"/>
    </source>
</evidence>
<accession>S9W723</accession>
<proteinExistence type="predicted"/>
<sequence length="112" mass="12697">MFDADSLKKGLRLSLNAGVTAWTWVQERLWPIYSTTIVICVFHMIAVASEKQALADHCLGDVSGAFEKDKDARITEAKKLFNEEVSLAVKERVWALPDRAFKKEYAERHGDL</sequence>
<name>S9W723_9TRYP</name>